<keyword evidence="2" id="KW-0843">Virulence</keyword>
<dbReference type="OrthoDB" id="5985073at2759"/>
<evidence type="ECO:0008006" key="6">
    <source>
        <dbReference type="Google" id="ProtNLM"/>
    </source>
</evidence>
<dbReference type="InterPro" id="IPR036779">
    <property type="entry name" value="LysM_dom_sf"/>
</dbReference>
<feature type="chain" id="PRO_5025516091" description="LysM domain-containing protein" evidence="3">
    <location>
        <begin position="17"/>
        <end position="233"/>
    </location>
</feature>
<gene>
    <name evidence="4" type="ORF">BT63DRAFT_429794</name>
</gene>
<dbReference type="PANTHER" id="PTHR34997:SF1">
    <property type="entry name" value="PEPTIDOGLYCAN-BINDING LYSIN DOMAIN"/>
    <property type="match status" value="1"/>
</dbReference>
<dbReference type="PANTHER" id="PTHR34997">
    <property type="entry name" value="AM15"/>
    <property type="match status" value="1"/>
</dbReference>
<evidence type="ECO:0000313" key="5">
    <source>
        <dbReference type="Proteomes" id="UP000799302"/>
    </source>
</evidence>
<feature type="signal peptide" evidence="3">
    <location>
        <begin position="1"/>
        <end position="16"/>
    </location>
</feature>
<sequence length="233" mass="24882">MKLLLSSFLLCGASLATTIGKRQVGEFIYHAKDTTKECAHYAQPFRLETCETIITSEPDIVVSPREFYAWNPSVKVDCSGFHPGTGEWYCMGVNPSAKVAPPADVDNINFHLKPIPPPGKGFETSKGAPNDCTNWFASRGASGCAGIARTFQVQMTDFMAWNPSLDPSSDCKLKSGVAYCTGTPGKGSLLNYSLDSKDVLPYNGGSLSVDDILKSLGNKKGSGNKAVPTASTL</sequence>
<evidence type="ECO:0000256" key="2">
    <source>
        <dbReference type="ARBA" id="ARBA00023026"/>
    </source>
</evidence>
<keyword evidence="1" id="KW-0147">Chitin-binding</keyword>
<proteinExistence type="predicted"/>
<evidence type="ECO:0000256" key="3">
    <source>
        <dbReference type="SAM" id="SignalP"/>
    </source>
</evidence>
<dbReference type="GO" id="GO:0008061">
    <property type="term" value="F:chitin binding"/>
    <property type="evidence" value="ECO:0007669"/>
    <property type="project" value="UniProtKB-KW"/>
</dbReference>
<dbReference type="InterPro" id="IPR018392">
    <property type="entry name" value="LysM"/>
</dbReference>
<keyword evidence="5" id="KW-1185">Reference proteome</keyword>
<keyword evidence="3" id="KW-0732">Signal</keyword>
<dbReference type="InterPro" id="IPR052210">
    <property type="entry name" value="LysM1-like"/>
</dbReference>
<dbReference type="Gene3D" id="3.10.350.10">
    <property type="entry name" value="LysM domain"/>
    <property type="match status" value="1"/>
</dbReference>
<dbReference type="EMBL" id="MU004243">
    <property type="protein sequence ID" value="KAF2664284.1"/>
    <property type="molecule type" value="Genomic_DNA"/>
</dbReference>
<organism evidence="4 5">
    <name type="scientific">Microthyrium microscopicum</name>
    <dbReference type="NCBI Taxonomy" id="703497"/>
    <lineage>
        <taxon>Eukaryota</taxon>
        <taxon>Fungi</taxon>
        <taxon>Dikarya</taxon>
        <taxon>Ascomycota</taxon>
        <taxon>Pezizomycotina</taxon>
        <taxon>Dothideomycetes</taxon>
        <taxon>Dothideomycetes incertae sedis</taxon>
        <taxon>Microthyriales</taxon>
        <taxon>Microthyriaceae</taxon>
        <taxon>Microthyrium</taxon>
    </lineage>
</organism>
<dbReference type="Proteomes" id="UP000799302">
    <property type="component" value="Unassembled WGS sequence"/>
</dbReference>
<dbReference type="AlphaFoldDB" id="A0A6A6U036"/>
<evidence type="ECO:0000256" key="1">
    <source>
        <dbReference type="ARBA" id="ARBA00022669"/>
    </source>
</evidence>
<reference evidence="4" key="1">
    <citation type="journal article" date="2020" name="Stud. Mycol.">
        <title>101 Dothideomycetes genomes: a test case for predicting lifestyles and emergence of pathogens.</title>
        <authorList>
            <person name="Haridas S."/>
            <person name="Albert R."/>
            <person name="Binder M."/>
            <person name="Bloem J."/>
            <person name="Labutti K."/>
            <person name="Salamov A."/>
            <person name="Andreopoulos B."/>
            <person name="Baker S."/>
            <person name="Barry K."/>
            <person name="Bills G."/>
            <person name="Bluhm B."/>
            <person name="Cannon C."/>
            <person name="Castanera R."/>
            <person name="Culley D."/>
            <person name="Daum C."/>
            <person name="Ezra D."/>
            <person name="Gonzalez J."/>
            <person name="Henrissat B."/>
            <person name="Kuo A."/>
            <person name="Liang C."/>
            <person name="Lipzen A."/>
            <person name="Lutzoni F."/>
            <person name="Magnuson J."/>
            <person name="Mondo S."/>
            <person name="Nolan M."/>
            <person name="Ohm R."/>
            <person name="Pangilinan J."/>
            <person name="Park H.-J."/>
            <person name="Ramirez L."/>
            <person name="Alfaro M."/>
            <person name="Sun H."/>
            <person name="Tritt A."/>
            <person name="Yoshinaga Y."/>
            <person name="Zwiers L.-H."/>
            <person name="Turgeon B."/>
            <person name="Goodwin S."/>
            <person name="Spatafora J."/>
            <person name="Crous P."/>
            <person name="Grigoriev I."/>
        </authorList>
    </citation>
    <scope>NUCLEOTIDE SEQUENCE</scope>
    <source>
        <strain evidence="4">CBS 115976</strain>
    </source>
</reference>
<evidence type="ECO:0000313" key="4">
    <source>
        <dbReference type="EMBL" id="KAF2664284.1"/>
    </source>
</evidence>
<accession>A0A6A6U036</accession>
<name>A0A6A6U036_9PEZI</name>
<dbReference type="CDD" id="cd00118">
    <property type="entry name" value="LysM"/>
    <property type="match status" value="1"/>
</dbReference>
<protein>
    <recommendedName>
        <fullName evidence="6">LysM domain-containing protein</fullName>
    </recommendedName>
</protein>